<comment type="caution">
    <text evidence="1">The sequence shown here is derived from an EMBL/GenBank/DDBJ whole genome shotgun (WGS) entry which is preliminary data.</text>
</comment>
<evidence type="ECO:0000313" key="2">
    <source>
        <dbReference type="Proteomes" id="UP000602647"/>
    </source>
</evidence>
<organism evidence="1 2">
    <name type="scientific">Zhenpiania hominis</name>
    <dbReference type="NCBI Taxonomy" id="2763644"/>
    <lineage>
        <taxon>Bacteria</taxon>
        <taxon>Bacillati</taxon>
        <taxon>Bacillota</taxon>
        <taxon>Clostridia</taxon>
        <taxon>Peptostreptococcales</taxon>
        <taxon>Anaerovoracaceae</taxon>
        <taxon>Zhenpiania</taxon>
    </lineage>
</organism>
<dbReference type="Proteomes" id="UP000602647">
    <property type="component" value="Unassembled WGS sequence"/>
</dbReference>
<dbReference type="AlphaFoldDB" id="A0A923SRZ1"/>
<evidence type="ECO:0000313" key="1">
    <source>
        <dbReference type="EMBL" id="MBC6681100.1"/>
    </source>
</evidence>
<sequence length="391" mass="45188">MANYYYLMNKEEKVLLFREIQDRYGESFFENCERYHAPLPVSLQGIPNQHIGSWLQQRKVPSHRRHIKKLLDQLGMTNLQGYIDLSHATSLNDTFWVKKADSDIRWPDVSLYCNPFDDVVAQIAFDGILSDFHFSSPSPEFSTDGAYAKCWKREKDGNIYLIKRGNEAFGQPGCEPYSEYYAAQIAEILCPKRIPYDLEPAAAPELNRGKSIPNSLEVVSKCRLFTSEQIGFLPFAKLPGEYHYLSQIEDVYKQYHCLEEFRRMIVLDAVILNTDRHQGNHGFFIDNAAQEILGMAPVFDHNQSLLSDLTNDQFWQEADLRVSTKAPKLGIDFIKTAARMLTPEIAEDLKHLFDFHFKRHPLYNLPEDRLQKLEQIVANQASQILSCYDSM</sequence>
<name>A0A923SRZ1_9FIRM</name>
<keyword evidence="2" id="KW-1185">Reference proteome</keyword>
<dbReference type="Gene3D" id="1.10.1070.20">
    <property type="match status" value="1"/>
</dbReference>
<dbReference type="RefSeq" id="WP_187304196.1">
    <property type="nucleotide sequence ID" value="NZ_JACRYT010000025.1"/>
</dbReference>
<proteinExistence type="predicted"/>
<accession>A0A923SRZ1</accession>
<reference evidence="1" key="1">
    <citation type="submission" date="2020-08" db="EMBL/GenBank/DDBJ databases">
        <title>Genome public.</title>
        <authorList>
            <person name="Liu C."/>
            <person name="Sun Q."/>
        </authorList>
    </citation>
    <scope>NUCLEOTIDE SEQUENCE</scope>
    <source>
        <strain evidence="1">BX12</strain>
    </source>
</reference>
<protein>
    <submittedName>
        <fullName evidence="1">HipA protein</fullName>
    </submittedName>
</protein>
<dbReference type="EMBL" id="JACRYT010000025">
    <property type="protein sequence ID" value="MBC6681100.1"/>
    <property type="molecule type" value="Genomic_DNA"/>
</dbReference>
<gene>
    <name evidence="1" type="ORF">H9L42_14855</name>
</gene>